<dbReference type="KEGG" id="bdw:94337999"/>
<dbReference type="InterPro" id="IPR009081">
    <property type="entry name" value="PP-bd_ACP"/>
</dbReference>
<dbReference type="SUPFAM" id="SSF53067">
    <property type="entry name" value="Actin-like ATPase domain"/>
    <property type="match status" value="1"/>
</dbReference>
<keyword evidence="9" id="KW-0378">Hydrolase</keyword>
<accession>A0AAD9PHZ4</accession>
<feature type="domain" description="CP-type G" evidence="8">
    <location>
        <begin position="217"/>
        <end position="378"/>
    </location>
</feature>
<dbReference type="FunFam" id="3.40.50.300:FF:000559">
    <property type="entry name" value="Nuclear/nucleolar GTPase 2"/>
    <property type="match status" value="1"/>
</dbReference>
<reference evidence="9" key="1">
    <citation type="journal article" date="2023" name="Nat. Microbiol.">
        <title>Babesia duncani multi-omics identifies virulence factors and drug targets.</title>
        <authorList>
            <person name="Singh P."/>
            <person name="Lonardi S."/>
            <person name="Liang Q."/>
            <person name="Vydyam P."/>
            <person name="Khabirova E."/>
            <person name="Fang T."/>
            <person name="Gihaz S."/>
            <person name="Thekkiniath J."/>
            <person name="Munshi M."/>
            <person name="Abel S."/>
            <person name="Ciampossin L."/>
            <person name="Batugedara G."/>
            <person name="Gupta M."/>
            <person name="Lu X.M."/>
            <person name="Lenz T."/>
            <person name="Chakravarty S."/>
            <person name="Cornillot E."/>
            <person name="Hu Y."/>
            <person name="Ma W."/>
            <person name="Gonzalez L.M."/>
            <person name="Sanchez S."/>
            <person name="Estrada K."/>
            <person name="Sanchez-Flores A."/>
            <person name="Montero E."/>
            <person name="Harb O.S."/>
            <person name="Le Roch K.G."/>
            <person name="Mamoun C.B."/>
        </authorList>
    </citation>
    <scope>NUCLEOTIDE SEQUENCE</scope>
    <source>
        <strain evidence="9">WA1</strain>
    </source>
</reference>
<dbReference type="InterPro" id="IPR023179">
    <property type="entry name" value="GTP-bd_ortho_bundle_sf"/>
</dbReference>
<keyword evidence="10" id="KW-1185">Reference proteome</keyword>
<dbReference type="Pfam" id="PF00022">
    <property type="entry name" value="Actin"/>
    <property type="match status" value="1"/>
</dbReference>
<dbReference type="Gene3D" id="3.40.50.300">
    <property type="entry name" value="P-loop containing nucleotide triphosphate hydrolases"/>
    <property type="match status" value="1"/>
</dbReference>
<dbReference type="SUPFAM" id="SSF47336">
    <property type="entry name" value="ACP-like"/>
    <property type="match status" value="1"/>
</dbReference>
<dbReference type="InterPro" id="IPR043129">
    <property type="entry name" value="ATPase_NBD"/>
</dbReference>
<evidence type="ECO:0000313" key="9">
    <source>
        <dbReference type="EMBL" id="KAK2194837.1"/>
    </source>
</evidence>
<feature type="domain" description="Carrier" evidence="7">
    <location>
        <begin position="551"/>
        <end position="626"/>
    </location>
</feature>
<dbReference type="Gene3D" id="3.30.420.40">
    <property type="match status" value="1"/>
</dbReference>
<evidence type="ECO:0000313" key="10">
    <source>
        <dbReference type="Proteomes" id="UP001214638"/>
    </source>
</evidence>
<dbReference type="PRINTS" id="PR00326">
    <property type="entry name" value="GTP1OBG"/>
</dbReference>
<dbReference type="InterPro" id="IPR012971">
    <property type="entry name" value="NOG2_N_dom"/>
</dbReference>
<protein>
    <recommendedName>
        <fullName evidence="6">Nucleolar GTP-binding protein 2</fullName>
    </recommendedName>
</protein>
<dbReference type="InterPro" id="IPR006073">
    <property type="entry name" value="GTP-bd"/>
</dbReference>
<dbReference type="PROSITE" id="PS50075">
    <property type="entry name" value="CARRIER"/>
    <property type="match status" value="1"/>
</dbReference>
<evidence type="ECO:0000256" key="6">
    <source>
        <dbReference type="RuleBase" id="RU364023"/>
    </source>
</evidence>
<dbReference type="InterPro" id="IPR027417">
    <property type="entry name" value="P-loop_NTPase"/>
</dbReference>
<dbReference type="InterPro" id="IPR030378">
    <property type="entry name" value="G_CP_dom"/>
</dbReference>
<name>A0AAD9PHZ4_9APIC</name>
<evidence type="ECO:0000259" key="7">
    <source>
        <dbReference type="PROSITE" id="PS50075"/>
    </source>
</evidence>
<evidence type="ECO:0000256" key="4">
    <source>
        <dbReference type="ARBA" id="ARBA00023242"/>
    </source>
</evidence>
<dbReference type="InterPro" id="IPR004000">
    <property type="entry name" value="Actin"/>
</dbReference>
<evidence type="ECO:0000256" key="1">
    <source>
        <dbReference type="ARBA" id="ARBA00004604"/>
    </source>
</evidence>
<dbReference type="Gene3D" id="1.10.1200.10">
    <property type="entry name" value="ACP-like"/>
    <property type="match status" value="1"/>
</dbReference>
<comment type="subcellular location">
    <subcellularLocation>
        <location evidence="1 6">Nucleus</location>
        <location evidence="1 6">Nucleolus</location>
    </subcellularLocation>
</comment>
<dbReference type="Proteomes" id="UP001214638">
    <property type="component" value="Unassembled WGS sequence"/>
</dbReference>
<dbReference type="RefSeq" id="XP_067801680.1">
    <property type="nucleotide sequence ID" value="XM_067948712.1"/>
</dbReference>
<keyword evidence="3 6" id="KW-0342">GTP-binding</keyword>
<feature type="non-terminal residue" evidence="9">
    <location>
        <position position="798"/>
    </location>
</feature>
<dbReference type="Gene3D" id="1.10.1580.10">
    <property type="match status" value="1"/>
</dbReference>
<comment type="function">
    <text evidence="6">GTPase that associates with pre-60S ribosomal subunits in the nucleolus and is required for their nuclear export and maturation.</text>
</comment>
<dbReference type="PROSITE" id="PS51721">
    <property type="entry name" value="G_CP"/>
    <property type="match status" value="1"/>
</dbReference>
<gene>
    <name evidence="9" type="ORF">BdWA1_003702</name>
</gene>
<dbReference type="Pfam" id="PF00550">
    <property type="entry name" value="PP-binding"/>
    <property type="match status" value="1"/>
</dbReference>
<dbReference type="InterPro" id="IPR024929">
    <property type="entry name" value="GNL2_CP_dom"/>
</dbReference>
<comment type="similarity">
    <text evidence="6">Belongs to the TRAFAC class YlqF/YawG GTPase family. NOG2 subfamily.</text>
</comment>
<comment type="caution">
    <text evidence="9">The sequence shown here is derived from an EMBL/GenBank/DDBJ whole genome shotgun (WGS) entry which is preliminary data.</text>
</comment>
<evidence type="ECO:0000256" key="2">
    <source>
        <dbReference type="ARBA" id="ARBA00022741"/>
    </source>
</evidence>
<evidence type="ECO:0000256" key="5">
    <source>
        <dbReference type="ARBA" id="ARBA00049360"/>
    </source>
</evidence>
<sequence length="798" mass="90818">MGKLQIKSLQTLCKLQISHYSTGIAKRSKAQPFPAFRASTAITNPHRSTPKGLREGHARDKATIKRLNMYREKPNLDKMRAKATEPVRIQPDRRWFGNTRVITQEQMSNFRNELENAMEHPRTHILKRSKLPISFLKDADIKDDNAKILTLESFEDTFGLKARRKRPKLSVSTLEELALAAGSTVYKPENDGVNLKQDEMPKETCVVFKKGTSKRIWGELYKVIDCSDVIVQVIDARDPMGTRCQRLERYICESRQSKALILLLNKCDLVPTWVTAAWIKHLNRTITTVAFHASITKPFGKNTLIQLLKQYSKLHMDRKHFSVGFIGFPNVGKSSVINTLKGKKNCKTAPIPGETRVWQYVCLTKRIHLIDCPGIVPADDMRSDADKIFKGAIRVERISDPESYIPKVLELLPKQTLVQRYGICLDFTSENFLELLCSKYGKYTRGKVPDVATAARIVLYDLQRGRLPYFTEPPKDEDSNVDPVELLDGALERLQDANLFKDEIKPLEMEEIATIESEKKLDRHCQSFRIPLRRFGAFFTTLRAFKLHASANYVEKIRKLVAAKFELEPLQVDLDANIFKEFGADSLDKVELLISLEEEYDLNIPDYEFESLQKMAAKAFSGGDDVAAVVVDPGYDTLRIGNCQEDYPREYIPSALVRRVWSSNEERSWKPLCAINPGDFVETKRLLQLNRDENYEIEPTVFEKLLKFGIEGYPYEVNHVPNPELWAKKYGGLGLDITQHPMMISEPTSETKQYRDVILEVIFERCNVPASYLAKRASLSAFAVGRASALVLDVGAGG</sequence>
<keyword evidence="2 6" id="KW-0547">Nucleotide-binding</keyword>
<dbReference type="GO" id="GO:0005730">
    <property type="term" value="C:nucleolus"/>
    <property type="evidence" value="ECO:0007669"/>
    <property type="project" value="UniProtKB-SubCell"/>
</dbReference>
<organism evidence="9 10">
    <name type="scientific">Babesia duncani</name>
    <dbReference type="NCBI Taxonomy" id="323732"/>
    <lineage>
        <taxon>Eukaryota</taxon>
        <taxon>Sar</taxon>
        <taxon>Alveolata</taxon>
        <taxon>Apicomplexa</taxon>
        <taxon>Aconoidasida</taxon>
        <taxon>Piroplasmida</taxon>
        <taxon>Babesiidae</taxon>
        <taxon>Babesia</taxon>
    </lineage>
</organism>
<evidence type="ECO:0000259" key="8">
    <source>
        <dbReference type="PROSITE" id="PS51721"/>
    </source>
</evidence>
<dbReference type="GO" id="GO:0016787">
    <property type="term" value="F:hydrolase activity"/>
    <property type="evidence" value="ECO:0007669"/>
    <property type="project" value="UniProtKB-KW"/>
</dbReference>
<proteinExistence type="inferred from homology"/>
<dbReference type="Pfam" id="PF08153">
    <property type="entry name" value="NGP1NT"/>
    <property type="match status" value="1"/>
</dbReference>
<dbReference type="AlphaFoldDB" id="A0AAD9PHZ4"/>
<comment type="catalytic activity">
    <reaction evidence="5">
        <text>ATP + H2O = ADP + phosphate + H(+)</text>
        <dbReference type="Rhea" id="RHEA:13065"/>
        <dbReference type="ChEBI" id="CHEBI:15377"/>
        <dbReference type="ChEBI" id="CHEBI:15378"/>
        <dbReference type="ChEBI" id="CHEBI:30616"/>
        <dbReference type="ChEBI" id="CHEBI:43474"/>
        <dbReference type="ChEBI" id="CHEBI:456216"/>
    </reaction>
</comment>
<dbReference type="InterPro" id="IPR050755">
    <property type="entry name" value="TRAFAC_YlqF/YawG_RiboMat"/>
</dbReference>
<dbReference type="PANTHER" id="PTHR11089:SF9">
    <property type="entry name" value="NUCLEOLAR GTP-BINDING PROTEIN 2"/>
    <property type="match status" value="1"/>
</dbReference>
<dbReference type="CDD" id="cd01858">
    <property type="entry name" value="NGP_1"/>
    <property type="match status" value="1"/>
</dbReference>
<dbReference type="GeneID" id="94337999"/>
<dbReference type="PANTHER" id="PTHR11089">
    <property type="entry name" value="GTP-BINDING PROTEIN-RELATED"/>
    <property type="match status" value="1"/>
</dbReference>
<dbReference type="GO" id="GO:0005525">
    <property type="term" value="F:GTP binding"/>
    <property type="evidence" value="ECO:0007669"/>
    <property type="project" value="UniProtKB-KW"/>
</dbReference>
<dbReference type="EMBL" id="JALLKP010000039">
    <property type="protein sequence ID" value="KAK2194837.1"/>
    <property type="molecule type" value="Genomic_DNA"/>
</dbReference>
<dbReference type="Pfam" id="PF01926">
    <property type="entry name" value="MMR_HSR1"/>
    <property type="match status" value="1"/>
</dbReference>
<dbReference type="InterPro" id="IPR036736">
    <property type="entry name" value="ACP-like_sf"/>
</dbReference>
<keyword evidence="4 6" id="KW-0539">Nucleus</keyword>
<evidence type="ECO:0000256" key="3">
    <source>
        <dbReference type="ARBA" id="ARBA00023134"/>
    </source>
</evidence>
<dbReference type="SUPFAM" id="SSF52540">
    <property type="entry name" value="P-loop containing nucleoside triphosphate hydrolases"/>
    <property type="match status" value="1"/>
</dbReference>